<gene>
    <name evidence="1" type="ORF">DGAL_LOCUS8486</name>
</gene>
<name>A0A8J2RIP9_9CRUS</name>
<evidence type="ECO:0008006" key="3">
    <source>
        <dbReference type="Google" id="ProtNLM"/>
    </source>
</evidence>
<dbReference type="Proteomes" id="UP000789390">
    <property type="component" value="Unassembled WGS sequence"/>
</dbReference>
<reference evidence="1" key="1">
    <citation type="submission" date="2021-11" db="EMBL/GenBank/DDBJ databases">
        <authorList>
            <person name="Schell T."/>
        </authorList>
    </citation>
    <scope>NUCLEOTIDE SEQUENCE</scope>
    <source>
        <strain evidence="1">M5</strain>
    </source>
</reference>
<organism evidence="1 2">
    <name type="scientific">Daphnia galeata</name>
    <dbReference type="NCBI Taxonomy" id="27404"/>
    <lineage>
        <taxon>Eukaryota</taxon>
        <taxon>Metazoa</taxon>
        <taxon>Ecdysozoa</taxon>
        <taxon>Arthropoda</taxon>
        <taxon>Crustacea</taxon>
        <taxon>Branchiopoda</taxon>
        <taxon>Diplostraca</taxon>
        <taxon>Cladocera</taxon>
        <taxon>Anomopoda</taxon>
        <taxon>Daphniidae</taxon>
        <taxon>Daphnia</taxon>
    </lineage>
</organism>
<accession>A0A8J2RIP9</accession>
<evidence type="ECO:0000313" key="1">
    <source>
        <dbReference type="EMBL" id="CAH0105462.1"/>
    </source>
</evidence>
<proteinExistence type="predicted"/>
<dbReference type="OrthoDB" id="1696965at2759"/>
<sequence>MELSKLLWSNRWKAGSLYQNYKDFKSLMLMAIDGPNYEIFMFDLGEYGRQSDSGILASPDLRKAFKKGTLKLPTPFSLPLSEEGSVLLHPIVLVGDEAFELTHYMMEGWMLFLTTINAKPENVEHYTRAVLVLHNLLIAECKNYGGNGASDYFDRNGDLVDGDWRDDAEFANAANFSNISASCIRNSPQIARPA</sequence>
<evidence type="ECO:0000313" key="2">
    <source>
        <dbReference type="Proteomes" id="UP000789390"/>
    </source>
</evidence>
<dbReference type="EMBL" id="CAKKLH010000190">
    <property type="protein sequence ID" value="CAH0105462.1"/>
    <property type="molecule type" value="Genomic_DNA"/>
</dbReference>
<keyword evidence="2" id="KW-1185">Reference proteome</keyword>
<dbReference type="AlphaFoldDB" id="A0A8J2RIP9"/>
<comment type="caution">
    <text evidence="1">The sequence shown here is derived from an EMBL/GenBank/DDBJ whole genome shotgun (WGS) entry which is preliminary data.</text>
</comment>
<protein>
    <recommendedName>
        <fullName evidence="3">DDE Tnp4 domain-containing protein</fullName>
    </recommendedName>
</protein>